<reference evidence="14 15" key="1">
    <citation type="submission" date="2016-10" db="EMBL/GenBank/DDBJ databases">
        <authorList>
            <person name="Varghese N."/>
            <person name="Submissions S."/>
        </authorList>
    </citation>
    <scope>NUCLEOTIDE SEQUENCE [LARGE SCALE GENOMIC DNA]</scope>
    <source>
        <strain evidence="14 15">CGMCC 1.12102</strain>
    </source>
</reference>
<keyword evidence="9" id="KW-0472">Membrane</keyword>
<evidence type="ECO:0000256" key="2">
    <source>
        <dbReference type="ARBA" id="ARBA00007055"/>
    </source>
</evidence>
<accession>A0A1G4YXV9</accession>
<dbReference type="SUPFAM" id="SSF56935">
    <property type="entry name" value="Porins"/>
    <property type="match status" value="1"/>
</dbReference>
<sequence>MKKTLLVLFISAVCGNAWSQNLTVEQRLAQLEKQLQENANELAQTKAELKQYQETESENKGDKPVMTVVNKHITNNAAAEKTAPTLKEISDFVKDDIGFSYSGYLRSGWGAASHGSPQPYAVGSVGRFGNEYSSWFDLQFTQRVYDHNGKTAHAVVLFDGNVGEQYGDAWFDKDAESRLQFSDIYLTTKGFLPFAPEADFWVGKHNLPKYEIQMLDWKSHLTESGAGVGIENWQLGPGQINAALVRQDLNAHAVSYPAASEALQVNTNTLDVRYNNIPLWDNATLALLGRYSVANKSDTYKSREDNGSYYSIKDAWLAGVVVRQTLSAGGFEEFTVQAADNSLASGFAQPFGPSPTYGYGDNYYGEHSYGKAFRLISQGEAYPFSQVVMAHALIYSAGNNIYSYDTGAHTDYHSFRAVVRPAWIWDSYNQTGVELGWFTQTNKQQGVNYHEQGYKTTLYHALKVDTSLLASRPEIRFYTTYLRAQDNGISHFQFGDQKKDQLAVGVQAEVWW</sequence>
<name>A0A1G4YXV9_9ENTR</name>
<proteinExistence type="inferred from homology"/>
<keyword evidence="10" id="KW-0998">Cell outer membrane</keyword>
<evidence type="ECO:0000256" key="1">
    <source>
        <dbReference type="ARBA" id="ARBA00004571"/>
    </source>
</evidence>
<evidence type="ECO:0000256" key="9">
    <source>
        <dbReference type="ARBA" id="ARBA00023136"/>
    </source>
</evidence>
<dbReference type="PANTHER" id="PTHR38762">
    <property type="entry name" value="CRYPTIC OUTER MEMBRANE PORIN BGLH-RELATED"/>
    <property type="match status" value="1"/>
</dbReference>
<dbReference type="InterPro" id="IPR036998">
    <property type="entry name" value="Porin_LamB_sf"/>
</dbReference>
<keyword evidence="8" id="KW-0626">Porin</keyword>
<evidence type="ECO:0000256" key="12">
    <source>
        <dbReference type="SAM" id="SignalP"/>
    </source>
</evidence>
<keyword evidence="7" id="KW-0406">Ion transport</keyword>
<gene>
    <name evidence="14" type="ORF">SAMN02927897_03653</name>
</gene>
<dbReference type="GO" id="GO:0006811">
    <property type="term" value="P:monoatomic ion transport"/>
    <property type="evidence" value="ECO:0007669"/>
    <property type="project" value="UniProtKB-KW"/>
</dbReference>
<dbReference type="GeneID" id="23846474"/>
<feature type="chain" id="PRO_5032307406" evidence="12">
    <location>
        <begin position="20"/>
        <end position="512"/>
    </location>
</feature>
<dbReference type="InterPro" id="IPR003192">
    <property type="entry name" value="Porin_LamB"/>
</dbReference>
<evidence type="ECO:0000259" key="13">
    <source>
        <dbReference type="Pfam" id="PF11471"/>
    </source>
</evidence>
<dbReference type="Gene3D" id="2.40.170.10">
    <property type="entry name" value="Porin, LamB type"/>
    <property type="match status" value="1"/>
</dbReference>
<comment type="subcellular location">
    <subcellularLocation>
        <location evidence="1">Cell outer membrane</location>
        <topology evidence="1">Multi-pass membrane protein</topology>
    </subcellularLocation>
</comment>
<dbReference type="GO" id="GO:0009279">
    <property type="term" value="C:cell outer membrane"/>
    <property type="evidence" value="ECO:0007669"/>
    <property type="project" value="UniProtKB-SubCell"/>
</dbReference>
<dbReference type="Pfam" id="PF02264">
    <property type="entry name" value="LamB"/>
    <property type="match status" value="1"/>
</dbReference>
<evidence type="ECO:0000256" key="11">
    <source>
        <dbReference type="SAM" id="Coils"/>
    </source>
</evidence>
<evidence type="ECO:0000313" key="15">
    <source>
        <dbReference type="Proteomes" id="UP000183569"/>
    </source>
</evidence>
<evidence type="ECO:0000256" key="7">
    <source>
        <dbReference type="ARBA" id="ARBA00023065"/>
    </source>
</evidence>
<feature type="coiled-coil region" evidence="11">
    <location>
        <begin position="21"/>
        <end position="55"/>
    </location>
</feature>
<evidence type="ECO:0000256" key="8">
    <source>
        <dbReference type="ARBA" id="ARBA00023114"/>
    </source>
</evidence>
<evidence type="ECO:0000256" key="10">
    <source>
        <dbReference type="ARBA" id="ARBA00023237"/>
    </source>
</evidence>
<keyword evidence="11" id="KW-0175">Coiled coil</keyword>
<dbReference type="InterPro" id="IPR050286">
    <property type="entry name" value="G_neg_Bact_CarbUptk_Porin"/>
</dbReference>
<evidence type="ECO:0000256" key="3">
    <source>
        <dbReference type="ARBA" id="ARBA00022448"/>
    </source>
</evidence>
<dbReference type="AlphaFoldDB" id="A0A1G4YXV9"/>
<keyword evidence="6 12" id="KW-0732">Signal</keyword>
<keyword evidence="3" id="KW-0813">Transport</keyword>
<dbReference type="RefSeq" id="WP_017459236.1">
    <property type="nucleotide sequence ID" value="NZ_FMUI01000012.1"/>
</dbReference>
<evidence type="ECO:0000256" key="6">
    <source>
        <dbReference type="ARBA" id="ARBA00022729"/>
    </source>
</evidence>
<comment type="similarity">
    <text evidence="2">Belongs to the porin LamB (TC 1.B.3) family.</text>
</comment>
<dbReference type="GO" id="GO:0015774">
    <property type="term" value="P:polysaccharide transport"/>
    <property type="evidence" value="ECO:0007669"/>
    <property type="project" value="TreeGrafter"/>
</dbReference>
<dbReference type="GO" id="GO:0046930">
    <property type="term" value="C:pore complex"/>
    <property type="evidence" value="ECO:0007669"/>
    <property type="project" value="UniProtKB-KW"/>
</dbReference>
<dbReference type="EMBL" id="FMUI01000012">
    <property type="protein sequence ID" value="SCX58260.1"/>
    <property type="molecule type" value="Genomic_DNA"/>
</dbReference>
<dbReference type="InterPro" id="IPR021570">
    <property type="entry name" value="LamB-type_porin_N_dom"/>
</dbReference>
<dbReference type="Proteomes" id="UP000183569">
    <property type="component" value="Unassembled WGS sequence"/>
</dbReference>
<dbReference type="Pfam" id="PF11471">
    <property type="entry name" value="Sugarporin_N"/>
    <property type="match status" value="1"/>
</dbReference>
<keyword evidence="4" id="KW-1134">Transmembrane beta strand</keyword>
<dbReference type="PANTHER" id="PTHR38762:SF1">
    <property type="entry name" value="CRYPTIC OUTER MEMBRANE PORIN BGLH-RELATED"/>
    <property type="match status" value="1"/>
</dbReference>
<evidence type="ECO:0000256" key="4">
    <source>
        <dbReference type="ARBA" id="ARBA00022452"/>
    </source>
</evidence>
<evidence type="ECO:0000313" key="14">
    <source>
        <dbReference type="EMBL" id="SCX58260.1"/>
    </source>
</evidence>
<dbReference type="GO" id="GO:0015144">
    <property type="term" value="F:carbohydrate transmembrane transporter activity"/>
    <property type="evidence" value="ECO:0007669"/>
    <property type="project" value="TreeGrafter"/>
</dbReference>
<protein>
    <submittedName>
        <fullName evidence="14">Carbohydrate-specific outer membrane porin</fullName>
    </submittedName>
</protein>
<evidence type="ECO:0000256" key="5">
    <source>
        <dbReference type="ARBA" id="ARBA00022692"/>
    </source>
</evidence>
<dbReference type="GO" id="GO:0015288">
    <property type="term" value="F:porin activity"/>
    <property type="evidence" value="ECO:0007669"/>
    <property type="project" value="UniProtKB-KW"/>
</dbReference>
<organism evidence="14 15">
    <name type="scientific">Kosakonia sacchari</name>
    <dbReference type="NCBI Taxonomy" id="1158459"/>
    <lineage>
        <taxon>Bacteria</taxon>
        <taxon>Pseudomonadati</taxon>
        <taxon>Pseudomonadota</taxon>
        <taxon>Gammaproteobacteria</taxon>
        <taxon>Enterobacterales</taxon>
        <taxon>Enterobacteriaceae</taxon>
        <taxon>Kosakonia</taxon>
    </lineage>
</organism>
<comment type="caution">
    <text evidence="14">The sequence shown here is derived from an EMBL/GenBank/DDBJ whole genome shotgun (WGS) entry which is preliminary data.</text>
</comment>
<feature type="signal peptide" evidence="12">
    <location>
        <begin position="1"/>
        <end position="19"/>
    </location>
</feature>
<keyword evidence="5" id="KW-0812">Transmembrane</keyword>
<dbReference type="CDD" id="cd01346">
    <property type="entry name" value="Maltoporin-like"/>
    <property type="match status" value="1"/>
</dbReference>
<feature type="domain" description="LamB-type porin N-terminal" evidence="13">
    <location>
        <begin position="23"/>
        <end position="53"/>
    </location>
</feature>